<proteinExistence type="predicted"/>
<evidence type="ECO:0000256" key="1">
    <source>
        <dbReference type="ARBA" id="ARBA00023015"/>
    </source>
</evidence>
<keyword evidence="2" id="KW-0238">DNA-binding</keyword>
<comment type="caution">
    <text evidence="5">The sequence shown here is derived from an EMBL/GenBank/DDBJ whole genome shotgun (WGS) entry which is preliminary data.</text>
</comment>
<evidence type="ECO:0000313" key="5">
    <source>
        <dbReference type="EMBL" id="KXV76367.1"/>
    </source>
</evidence>
<dbReference type="EMBL" id="LIAA01000054">
    <property type="protein sequence ID" value="KXV76367.1"/>
    <property type="molecule type" value="Genomic_DNA"/>
</dbReference>
<gene>
    <name evidence="5" type="ORF">AD954_12355</name>
</gene>
<feature type="domain" description="HTH hxlR-type" evidence="4">
    <location>
        <begin position="18"/>
        <end position="118"/>
    </location>
</feature>
<dbReference type="PROSITE" id="PS51118">
    <property type="entry name" value="HTH_HXLR"/>
    <property type="match status" value="1"/>
</dbReference>
<dbReference type="SUPFAM" id="SSF46785">
    <property type="entry name" value="Winged helix' DNA-binding domain"/>
    <property type="match status" value="1"/>
</dbReference>
<dbReference type="OrthoDB" id="9800350at2"/>
<name>A0A149V892_9PROT</name>
<dbReference type="PATRIC" id="fig|178900.7.peg.2493"/>
<keyword evidence="3" id="KW-0804">Transcription</keyword>
<evidence type="ECO:0000313" key="6">
    <source>
        <dbReference type="Proteomes" id="UP000075462"/>
    </source>
</evidence>
<evidence type="ECO:0000259" key="4">
    <source>
        <dbReference type="PROSITE" id="PS51118"/>
    </source>
</evidence>
<dbReference type="PANTHER" id="PTHR33204">
    <property type="entry name" value="TRANSCRIPTIONAL REGULATOR, MARR FAMILY"/>
    <property type="match status" value="1"/>
</dbReference>
<reference evidence="5 6" key="1">
    <citation type="submission" date="2015-06" db="EMBL/GenBank/DDBJ databases">
        <title>Improved classification and identification of acetic acid bacteria using matrix-assisted laser desorption/ionization time-of-flight mass spectrometry; Gluconobacter nephelii and Gluconobacter uchimurae are later heterotypic synonyms of Gluconobacter japonicus and Gluconobacter oxydans, respectively.</title>
        <authorList>
            <person name="Li L."/>
            <person name="Cleenwerck I."/>
            <person name="De Vuyst L."/>
            <person name="Vandamme P."/>
        </authorList>
    </citation>
    <scope>NUCLEOTIDE SEQUENCE [LARGE SCALE GENOMIC DNA]</scope>
    <source>
        <strain evidence="5 6">LMG 1545</strain>
    </source>
</reference>
<dbReference type="Proteomes" id="UP000075462">
    <property type="component" value="Unassembled WGS sequence"/>
</dbReference>
<protein>
    <recommendedName>
        <fullName evidence="4">HTH hxlR-type domain-containing protein</fullName>
    </recommendedName>
</protein>
<keyword evidence="1" id="KW-0805">Transcription regulation</keyword>
<dbReference type="AlphaFoldDB" id="A0A149V892"/>
<dbReference type="InterPro" id="IPR036390">
    <property type="entry name" value="WH_DNA-bd_sf"/>
</dbReference>
<dbReference type="Pfam" id="PF01638">
    <property type="entry name" value="HxlR"/>
    <property type="match status" value="1"/>
</dbReference>
<dbReference type="GO" id="GO:0003677">
    <property type="term" value="F:DNA binding"/>
    <property type="evidence" value="ECO:0007669"/>
    <property type="project" value="UniProtKB-KW"/>
</dbReference>
<sequence>MPSSLPSVYRQAPFVEDCAPRRVLRLFSGKWTTMILHTLHLLGDASRPGKLQRSVPGLSKKMMTQTLRELEQSGLVSRHVQQIMPPSVEYRLTPAGLIFIEPIEMLYAWAIDHAAELDALTAKQASGARPAENAPEQSVTF</sequence>
<dbReference type="RefSeq" id="WP_062273987.1">
    <property type="nucleotide sequence ID" value="NZ_LIAA01000054.1"/>
</dbReference>
<accession>A0A149V892</accession>
<organism evidence="5 6">
    <name type="scientific">Acetobacter cerevisiae</name>
    <dbReference type="NCBI Taxonomy" id="178900"/>
    <lineage>
        <taxon>Bacteria</taxon>
        <taxon>Pseudomonadati</taxon>
        <taxon>Pseudomonadota</taxon>
        <taxon>Alphaproteobacteria</taxon>
        <taxon>Acetobacterales</taxon>
        <taxon>Acetobacteraceae</taxon>
        <taxon>Acetobacter</taxon>
    </lineage>
</organism>
<evidence type="ECO:0000256" key="2">
    <source>
        <dbReference type="ARBA" id="ARBA00023125"/>
    </source>
</evidence>
<dbReference type="InterPro" id="IPR036388">
    <property type="entry name" value="WH-like_DNA-bd_sf"/>
</dbReference>
<dbReference type="Gene3D" id="1.10.10.10">
    <property type="entry name" value="Winged helix-like DNA-binding domain superfamily/Winged helix DNA-binding domain"/>
    <property type="match status" value="1"/>
</dbReference>
<dbReference type="InterPro" id="IPR002577">
    <property type="entry name" value="HTH_HxlR"/>
</dbReference>
<dbReference type="PANTHER" id="PTHR33204:SF18">
    <property type="entry name" value="TRANSCRIPTIONAL REGULATORY PROTEIN"/>
    <property type="match status" value="1"/>
</dbReference>
<evidence type="ECO:0000256" key="3">
    <source>
        <dbReference type="ARBA" id="ARBA00023163"/>
    </source>
</evidence>